<evidence type="ECO:0000313" key="2">
    <source>
        <dbReference type="Proteomes" id="UP000095283"/>
    </source>
</evidence>
<sequence length="71" mass="8160">MCYSANRLDNAFYSRSSERERGYKTFRPWQDSNLQSSDPKSDALSIRPQGHNFTSSLDVFDSSVHRNADVL</sequence>
<dbReference type="Proteomes" id="UP000095283">
    <property type="component" value="Unplaced"/>
</dbReference>
<dbReference type="WBParaSite" id="Hba_02337">
    <property type="protein sequence ID" value="Hba_02337"/>
    <property type="gene ID" value="Hba_02337"/>
</dbReference>
<protein>
    <submittedName>
        <fullName evidence="3">Ovule protein</fullName>
    </submittedName>
</protein>
<dbReference type="AlphaFoldDB" id="A0A1I7WCA2"/>
<keyword evidence="2" id="KW-1185">Reference proteome</keyword>
<reference evidence="3" key="1">
    <citation type="submission" date="2016-11" db="UniProtKB">
        <authorList>
            <consortium name="WormBaseParasite"/>
        </authorList>
    </citation>
    <scope>IDENTIFICATION</scope>
</reference>
<proteinExistence type="predicted"/>
<evidence type="ECO:0000313" key="3">
    <source>
        <dbReference type="WBParaSite" id="Hba_02337"/>
    </source>
</evidence>
<accession>A0A1I7WCA2</accession>
<feature type="region of interest" description="Disordered" evidence="1">
    <location>
        <begin position="26"/>
        <end position="48"/>
    </location>
</feature>
<evidence type="ECO:0000256" key="1">
    <source>
        <dbReference type="SAM" id="MobiDB-lite"/>
    </source>
</evidence>
<name>A0A1I7WCA2_HETBA</name>
<organism evidence="2 3">
    <name type="scientific">Heterorhabditis bacteriophora</name>
    <name type="common">Entomopathogenic nematode worm</name>
    <dbReference type="NCBI Taxonomy" id="37862"/>
    <lineage>
        <taxon>Eukaryota</taxon>
        <taxon>Metazoa</taxon>
        <taxon>Ecdysozoa</taxon>
        <taxon>Nematoda</taxon>
        <taxon>Chromadorea</taxon>
        <taxon>Rhabditida</taxon>
        <taxon>Rhabditina</taxon>
        <taxon>Rhabditomorpha</taxon>
        <taxon>Strongyloidea</taxon>
        <taxon>Heterorhabditidae</taxon>
        <taxon>Heterorhabditis</taxon>
    </lineage>
</organism>